<comment type="caution">
    <text evidence="3">The sequence shown here is derived from an EMBL/GenBank/DDBJ whole genome shotgun (WGS) entry which is preliminary data.</text>
</comment>
<evidence type="ECO:0000259" key="2">
    <source>
        <dbReference type="Pfam" id="PF07687"/>
    </source>
</evidence>
<dbReference type="Gene3D" id="3.40.630.10">
    <property type="entry name" value="Zn peptidases"/>
    <property type="match status" value="1"/>
</dbReference>
<dbReference type="SUPFAM" id="SSF55031">
    <property type="entry name" value="Bacterial exopeptidase dimerisation domain"/>
    <property type="match status" value="1"/>
</dbReference>
<dbReference type="InterPro" id="IPR017439">
    <property type="entry name" value="Amidohydrolase"/>
</dbReference>
<dbReference type="RefSeq" id="WP_212700762.1">
    <property type="nucleotide sequence ID" value="NZ_JADMKU010000006.1"/>
</dbReference>
<protein>
    <submittedName>
        <fullName evidence="3">Amidohydrolase</fullName>
    </submittedName>
</protein>
<dbReference type="PIRSF" id="PIRSF005962">
    <property type="entry name" value="Pept_M20D_amidohydro"/>
    <property type="match status" value="1"/>
</dbReference>
<dbReference type="Proteomes" id="UP001195941">
    <property type="component" value="Unassembled WGS sequence"/>
</dbReference>
<dbReference type="PANTHER" id="PTHR11014:SF63">
    <property type="entry name" value="METALLOPEPTIDASE, PUTATIVE (AFU_ORTHOLOGUE AFUA_6G09600)-RELATED"/>
    <property type="match status" value="1"/>
</dbReference>
<dbReference type="SUPFAM" id="SSF53187">
    <property type="entry name" value="Zn-dependent exopeptidases"/>
    <property type="match status" value="1"/>
</dbReference>
<organism evidence="3 4">
    <name type="scientific">Thalassovita aquimarina</name>
    <dbReference type="NCBI Taxonomy" id="2785917"/>
    <lineage>
        <taxon>Bacteria</taxon>
        <taxon>Pseudomonadati</taxon>
        <taxon>Pseudomonadota</taxon>
        <taxon>Alphaproteobacteria</taxon>
        <taxon>Rhodobacterales</taxon>
        <taxon>Roseobacteraceae</taxon>
        <taxon>Thalassovita</taxon>
    </lineage>
</organism>
<dbReference type="InterPro" id="IPR011650">
    <property type="entry name" value="Peptidase_M20_dimer"/>
</dbReference>
<dbReference type="EMBL" id="JADMKU010000006">
    <property type="protein sequence ID" value="MBR9651242.1"/>
    <property type="molecule type" value="Genomic_DNA"/>
</dbReference>
<evidence type="ECO:0000313" key="3">
    <source>
        <dbReference type="EMBL" id="MBR9651242.1"/>
    </source>
</evidence>
<gene>
    <name evidence="3" type="ORF">IT775_08925</name>
</gene>
<proteinExistence type="predicted"/>
<dbReference type="Pfam" id="PF07687">
    <property type="entry name" value="M20_dimer"/>
    <property type="match status" value="1"/>
</dbReference>
<reference evidence="3 4" key="1">
    <citation type="journal article" date="2021" name="Arch. Microbiol.">
        <title>Thalassobius aquimarinus sp. nov., isolated from the Sea of Japan seashore.</title>
        <authorList>
            <person name="Kurilenko V.V."/>
            <person name="Romanenko L.A."/>
            <person name="Chernysheva N.Y."/>
            <person name="Velansky P.V."/>
            <person name="Tekutyeva L.A."/>
            <person name="Isaeva M.P."/>
            <person name="Mikhailov V.V."/>
        </authorList>
    </citation>
    <scope>NUCLEOTIDE SEQUENCE [LARGE SCALE GENOMIC DNA]</scope>
    <source>
        <strain evidence="3 4">KMM 8518</strain>
    </source>
</reference>
<dbReference type="Pfam" id="PF01546">
    <property type="entry name" value="Peptidase_M20"/>
    <property type="match status" value="1"/>
</dbReference>
<sequence>MPIKNRFAEMHGEITAWRHDFHEHPEILFDVHRTAGVVADKLREFGCDEVVEGIGITGVVGVIKAGNSDRVIGLRADMDALPMDEITGLDYASKTPGAMHACGHDGHTAMLLGAAKYLAETRNFDGTVVLLFQPAEEGGGGGLKMVEDGAMDRWNVQEVYGLHNMPGVPVGEFAIRPGPMMASADEFEIKVTGKGGHAAMPHEAVDTTLAASHVVVALNSIVSRNVDPVKHAVLTVATFLTESDTQNVIPQTAKLRGTVRCFDADMRDLIEERLTAVAKITAEAYGATAEVNYHRGYPPTVNTDEQTRYAIEAAEAVSGKVDANTPPIMPAEDFSYMLEARPGAYIFLGNGDTPMCHHPAYDFDDAAIPLGCSFFAELIERRLPRA</sequence>
<evidence type="ECO:0000313" key="4">
    <source>
        <dbReference type="Proteomes" id="UP001195941"/>
    </source>
</evidence>
<keyword evidence="1" id="KW-0378">Hydrolase</keyword>
<name>A0ABS5HQI0_9RHOB</name>
<dbReference type="NCBIfam" id="TIGR01891">
    <property type="entry name" value="amidohydrolases"/>
    <property type="match status" value="1"/>
</dbReference>
<keyword evidence="4" id="KW-1185">Reference proteome</keyword>
<dbReference type="CDD" id="cd05666">
    <property type="entry name" value="M20_Acy1-like"/>
    <property type="match status" value="1"/>
</dbReference>
<feature type="domain" description="Peptidase M20 dimerisation" evidence="2">
    <location>
        <begin position="186"/>
        <end position="280"/>
    </location>
</feature>
<dbReference type="InterPro" id="IPR036264">
    <property type="entry name" value="Bact_exopeptidase_dim_dom"/>
</dbReference>
<evidence type="ECO:0000256" key="1">
    <source>
        <dbReference type="ARBA" id="ARBA00022801"/>
    </source>
</evidence>
<accession>A0ABS5HQI0</accession>
<dbReference type="InterPro" id="IPR002933">
    <property type="entry name" value="Peptidase_M20"/>
</dbReference>
<dbReference type="Gene3D" id="3.30.70.360">
    <property type="match status" value="1"/>
</dbReference>
<dbReference type="PANTHER" id="PTHR11014">
    <property type="entry name" value="PEPTIDASE M20 FAMILY MEMBER"/>
    <property type="match status" value="1"/>
</dbReference>